<accession>A0AAV6PVN8</accession>
<reference evidence="2 3" key="1">
    <citation type="journal article" date="2021" name="Sci. Rep.">
        <title>Chromosome anchoring in Senegalese sole (Solea senegalensis) reveals sex-associated markers and genome rearrangements in flatfish.</title>
        <authorList>
            <person name="Guerrero-Cozar I."/>
            <person name="Gomez-Garrido J."/>
            <person name="Berbel C."/>
            <person name="Martinez-Blanch J.F."/>
            <person name="Alioto T."/>
            <person name="Claros M.G."/>
            <person name="Gagnaire P.A."/>
            <person name="Manchado M."/>
        </authorList>
    </citation>
    <scope>NUCLEOTIDE SEQUENCE [LARGE SCALE GENOMIC DNA]</scope>
    <source>
        <strain evidence="2">Sse05_10M</strain>
    </source>
</reference>
<proteinExistence type="predicted"/>
<feature type="region of interest" description="Disordered" evidence="1">
    <location>
        <begin position="1"/>
        <end position="43"/>
    </location>
</feature>
<dbReference type="AlphaFoldDB" id="A0AAV6PVN8"/>
<evidence type="ECO:0000313" key="2">
    <source>
        <dbReference type="EMBL" id="KAG7475317.1"/>
    </source>
</evidence>
<evidence type="ECO:0000313" key="3">
    <source>
        <dbReference type="Proteomes" id="UP000693946"/>
    </source>
</evidence>
<comment type="caution">
    <text evidence="2">The sequence shown here is derived from an EMBL/GenBank/DDBJ whole genome shotgun (WGS) entry which is preliminary data.</text>
</comment>
<protein>
    <submittedName>
        <fullName evidence="2">Uncharacterized protein</fullName>
    </submittedName>
</protein>
<evidence type="ECO:0000256" key="1">
    <source>
        <dbReference type="SAM" id="MobiDB-lite"/>
    </source>
</evidence>
<gene>
    <name evidence="2" type="ORF">JOB18_029200</name>
</gene>
<keyword evidence="3" id="KW-1185">Reference proteome</keyword>
<name>A0AAV6PVN8_SOLSE</name>
<organism evidence="2 3">
    <name type="scientific">Solea senegalensis</name>
    <name type="common">Senegalese sole</name>
    <dbReference type="NCBI Taxonomy" id="28829"/>
    <lineage>
        <taxon>Eukaryota</taxon>
        <taxon>Metazoa</taxon>
        <taxon>Chordata</taxon>
        <taxon>Craniata</taxon>
        <taxon>Vertebrata</taxon>
        <taxon>Euteleostomi</taxon>
        <taxon>Actinopterygii</taxon>
        <taxon>Neopterygii</taxon>
        <taxon>Teleostei</taxon>
        <taxon>Neoteleostei</taxon>
        <taxon>Acanthomorphata</taxon>
        <taxon>Carangaria</taxon>
        <taxon>Pleuronectiformes</taxon>
        <taxon>Pleuronectoidei</taxon>
        <taxon>Soleidae</taxon>
        <taxon>Solea</taxon>
    </lineage>
</organism>
<dbReference type="EMBL" id="JAGKHQ010000021">
    <property type="protein sequence ID" value="KAG7475317.1"/>
    <property type="molecule type" value="Genomic_DNA"/>
</dbReference>
<sequence>MGVPQKISHTGGKPLKRRMMTEKEKKKKKKKRLGPQGRWREEGSIKSDAMQLAIVTLGATSGATERLKVTATASGSHGNVWDVEPLEFVWWVVLLLQRWICLKIIPDKV</sequence>
<dbReference type="Proteomes" id="UP000693946">
    <property type="component" value="Linkage Group LG9"/>
</dbReference>